<dbReference type="Pfam" id="PF02223">
    <property type="entry name" value="Thymidylate_kin"/>
    <property type="match status" value="1"/>
</dbReference>
<evidence type="ECO:0000256" key="4">
    <source>
        <dbReference type="ARBA" id="ARBA00022679"/>
    </source>
</evidence>
<feature type="domain" description="Thymidylate kinase-like" evidence="12">
    <location>
        <begin position="8"/>
        <end position="196"/>
    </location>
</feature>
<dbReference type="Gene3D" id="3.40.50.300">
    <property type="entry name" value="P-loop containing nucleotide triphosphate hydrolases"/>
    <property type="match status" value="1"/>
</dbReference>
<evidence type="ECO:0000256" key="2">
    <source>
        <dbReference type="ARBA" id="ARBA00012980"/>
    </source>
</evidence>
<keyword evidence="6 11" id="KW-0547">Nucleotide-binding</keyword>
<dbReference type="InterPro" id="IPR027417">
    <property type="entry name" value="P-loop_NTPase"/>
</dbReference>
<comment type="similarity">
    <text evidence="1 11">Belongs to the thymidylate kinase family.</text>
</comment>
<dbReference type="CDD" id="cd01672">
    <property type="entry name" value="TMPK"/>
    <property type="match status" value="1"/>
</dbReference>
<dbReference type="KEGG" id="lvi:G7068_12710"/>
<dbReference type="FunFam" id="3.40.50.300:FF:000225">
    <property type="entry name" value="Thymidylate kinase"/>
    <property type="match status" value="1"/>
</dbReference>
<keyword evidence="8 11" id="KW-0067">ATP-binding</keyword>
<organism evidence="13 14">
    <name type="scientific">Leucobacter viscericola</name>
    <dbReference type="NCBI Taxonomy" id="2714935"/>
    <lineage>
        <taxon>Bacteria</taxon>
        <taxon>Bacillati</taxon>
        <taxon>Actinomycetota</taxon>
        <taxon>Actinomycetes</taxon>
        <taxon>Micrococcales</taxon>
        <taxon>Microbacteriaceae</taxon>
        <taxon>Leucobacter</taxon>
    </lineage>
</organism>
<evidence type="ECO:0000256" key="11">
    <source>
        <dbReference type="HAMAP-Rule" id="MF_00165"/>
    </source>
</evidence>
<evidence type="ECO:0000313" key="14">
    <source>
        <dbReference type="Proteomes" id="UP000502677"/>
    </source>
</evidence>
<keyword evidence="4 11" id="KW-0808">Transferase</keyword>
<comment type="catalytic activity">
    <reaction evidence="9 11">
        <text>dTMP + ATP = dTDP + ADP</text>
        <dbReference type="Rhea" id="RHEA:13517"/>
        <dbReference type="ChEBI" id="CHEBI:30616"/>
        <dbReference type="ChEBI" id="CHEBI:58369"/>
        <dbReference type="ChEBI" id="CHEBI:63528"/>
        <dbReference type="ChEBI" id="CHEBI:456216"/>
        <dbReference type="EC" id="2.7.4.9"/>
    </reaction>
</comment>
<dbReference type="GO" id="GO:0006233">
    <property type="term" value="P:dTDP biosynthetic process"/>
    <property type="evidence" value="ECO:0007669"/>
    <property type="project" value="InterPro"/>
</dbReference>
<proteinExistence type="inferred from homology"/>
<evidence type="ECO:0000256" key="7">
    <source>
        <dbReference type="ARBA" id="ARBA00022777"/>
    </source>
</evidence>
<protein>
    <recommendedName>
        <fullName evidence="3 11">Thymidylate kinase</fullName>
        <ecNumber evidence="2 11">2.7.4.9</ecNumber>
    </recommendedName>
    <alternativeName>
        <fullName evidence="11">dTMP kinase</fullName>
    </alternativeName>
</protein>
<keyword evidence="5 11" id="KW-0545">Nucleotide biosynthesis</keyword>
<dbReference type="InterPro" id="IPR039430">
    <property type="entry name" value="Thymidylate_kin-like_dom"/>
</dbReference>
<dbReference type="GO" id="GO:0005524">
    <property type="term" value="F:ATP binding"/>
    <property type="evidence" value="ECO:0007669"/>
    <property type="project" value="UniProtKB-UniRule"/>
</dbReference>
<feature type="binding site" evidence="11">
    <location>
        <begin position="10"/>
        <end position="17"/>
    </location>
    <ligand>
        <name>ATP</name>
        <dbReference type="ChEBI" id="CHEBI:30616"/>
    </ligand>
</feature>
<dbReference type="NCBIfam" id="TIGR00041">
    <property type="entry name" value="DTMP_kinase"/>
    <property type="match status" value="1"/>
</dbReference>
<dbReference type="SUPFAM" id="SSF52540">
    <property type="entry name" value="P-loop containing nucleoside triphosphate hydrolases"/>
    <property type="match status" value="1"/>
</dbReference>
<dbReference type="GO" id="GO:0005829">
    <property type="term" value="C:cytosol"/>
    <property type="evidence" value="ECO:0007669"/>
    <property type="project" value="TreeGrafter"/>
</dbReference>
<evidence type="ECO:0000259" key="12">
    <source>
        <dbReference type="Pfam" id="PF02223"/>
    </source>
</evidence>
<dbReference type="InterPro" id="IPR018094">
    <property type="entry name" value="Thymidylate_kinase"/>
</dbReference>
<dbReference type="RefSeq" id="WP_166292302.1">
    <property type="nucleotide sequence ID" value="NZ_CP049863.1"/>
</dbReference>
<evidence type="ECO:0000256" key="10">
    <source>
        <dbReference type="ARBA" id="ARBA00057735"/>
    </source>
</evidence>
<evidence type="ECO:0000313" key="13">
    <source>
        <dbReference type="EMBL" id="QIK63962.1"/>
    </source>
</evidence>
<dbReference type="PANTHER" id="PTHR10344:SF4">
    <property type="entry name" value="UMP-CMP KINASE 2, MITOCHONDRIAL"/>
    <property type="match status" value="1"/>
</dbReference>
<reference evidence="13 14" key="1">
    <citation type="submission" date="2020-03" db="EMBL/GenBank/DDBJ databases">
        <title>Leucobacter sp. nov., isolated from beetles.</title>
        <authorList>
            <person name="Hyun D.-W."/>
            <person name="Bae J.-W."/>
        </authorList>
    </citation>
    <scope>NUCLEOTIDE SEQUENCE [LARGE SCALE GENOMIC DNA]</scope>
    <source>
        <strain evidence="13 14">HDW9C</strain>
    </source>
</reference>
<dbReference type="EC" id="2.7.4.9" evidence="2 11"/>
<sequence length="206" mass="22215">MSGLFVTLEGGDGAGKSTQAEMLSGWLSERGHEVVRTREPGGTTLGVELRKLLLHGGDVSPRAEALLYAADRAQHIATVVRPALERDAVVVQDRYIDSSLAYQGAGRVLSAEEVRGISTWAVEGLWPDLTVLLDIDPEEGVTRRASRGGSDDRLEAEAIEFHRAVREGFLALAKQESDRFLVLDATAPADEIHAHILAAVSPLLSR</sequence>
<keyword evidence="7 11" id="KW-0418">Kinase</keyword>
<comment type="function">
    <text evidence="10 11">Phosphorylation of dTMP to form dTDP in both de novo and salvage pathways of dTTP synthesis.</text>
</comment>
<evidence type="ECO:0000256" key="8">
    <source>
        <dbReference type="ARBA" id="ARBA00022840"/>
    </source>
</evidence>
<dbReference type="PANTHER" id="PTHR10344">
    <property type="entry name" value="THYMIDYLATE KINASE"/>
    <property type="match status" value="1"/>
</dbReference>
<dbReference type="HAMAP" id="MF_00165">
    <property type="entry name" value="Thymidylate_kinase"/>
    <property type="match status" value="1"/>
</dbReference>
<evidence type="ECO:0000256" key="3">
    <source>
        <dbReference type="ARBA" id="ARBA00017144"/>
    </source>
</evidence>
<evidence type="ECO:0000256" key="1">
    <source>
        <dbReference type="ARBA" id="ARBA00009776"/>
    </source>
</evidence>
<gene>
    <name evidence="11" type="primary">tmk</name>
    <name evidence="13" type="ORF">G7068_12710</name>
</gene>
<keyword evidence="14" id="KW-1185">Reference proteome</keyword>
<dbReference type="GO" id="GO:0006227">
    <property type="term" value="P:dUDP biosynthetic process"/>
    <property type="evidence" value="ECO:0007669"/>
    <property type="project" value="TreeGrafter"/>
</dbReference>
<dbReference type="GO" id="GO:0004798">
    <property type="term" value="F:dTMP kinase activity"/>
    <property type="evidence" value="ECO:0007669"/>
    <property type="project" value="UniProtKB-UniRule"/>
</dbReference>
<accession>A0A6G7XHH3</accession>
<evidence type="ECO:0000256" key="5">
    <source>
        <dbReference type="ARBA" id="ARBA00022727"/>
    </source>
</evidence>
<name>A0A6G7XHH3_9MICO</name>
<dbReference type="AlphaFoldDB" id="A0A6G7XHH3"/>
<evidence type="ECO:0000256" key="9">
    <source>
        <dbReference type="ARBA" id="ARBA00048743"/>
    </source>
</evidence>
<dbReference type="GO" id="GO:0006235">
    <property type="term" value="P:dTTP biosynthetic process"/>
    <property type="evidence" value="ECO:0007669"/>
    <property type="project" value="UniProtKB-UniRule"/>
</dbReference>
<evidence type="ECO:0000256" key="6">
    <source>
        <dbReference type="ARBA" id="ARBA00022741"/>
    </source>
</evidence>
<dbReference type="EMBL" id="CP049863">
    <property type="protein sequence ID" value="QIK63962.1"/>
    <property type="molecule type" value="Genomic_DNA"/>
</dbReference>
<dbReference type="Proteomes" id="UP000502677">
    <property type="component" value="Chromosome"/>
</dbReference>